<dbReference type="EMBL" id="BMAO01015336">
    <property type="protein sequence ID" value="GFR01123.1"/>
    <property type="molecule type" value="Genomic_DNA"/>
</dbReference>
<organism evidence="1 2">
    <name type="scientific">Trichonephila clavata</name>
    <name type="common">Joro spider</name>
    <name type="synonym">Nephila clavata</name>
    <dbReference type="NCBI Taxonomy" id="2740835"/>
    <lineage>
        <taxon>Eukaryota</taxon>
        <taxon>Metazoa</taxon>
        <taxon>Ecdysozoa</taxon>
        <taxon>Arthropoda</taxon>
        <taxon>Chelicerata</taxon>
        <taxon>Arachnida</taxon>
        <taxon>Araneae</taxon>
        <taxon>Araneomorphae</taxon>
        <taxon>Entelegynae</taxon>
        <taxon>Araneoidea</taxon>
        <taxon>Nephilidae</taxon>
        <taxon>Trichonephila</taxon>
    </lineage>
</organism>
<protein>
    <submittedName>
        <fullName evidence="1">Cytochrome P450 4C1</fullName>
    </submittedName>
</protein>
<gene>
    <name evidence="1" type="primary">NCL1_41792</name>
    <name evidence="1" type="ORF">TNCT_689361</name>
</gene>
<feature type="non-terminal residue" evidence="1">
    <location>
        <position position="1"/>
    </location>
</feature>
<proteinExistence type="predicted"/>
<keyword evidence="2" id="KW-1185">Reference proteome</keyword>
<accession>A0A8X6GCG8</accession>
<name>A0A8X6GCG8_TRICU</name>
<dbReference type="Proteomes" id="UP000887116">
    <property type="component" value="Unassembled WGS sequence"/>
</dbReference>
<dbReference type="OrthoDB" id="1470350at2759"/>
<reference evidence="1" key="1">
    <citation type="submission" date="2020-07" db="EMBL/GenBank/DDBJ databases">
        <title>Multicomponent nature underlies the extraordinary mechanical properties of spider dragline silk.</title>
        <authorList>
            <person name="Kono N."/>
            <person name="Nakamura H."/>
            <person name="Mori M."/>
            <person name="Yoshida Y."/>
            <person name="Ohtoshi R."/>
            <person name="Malay A.D."/>
            <person name="Moran D.A.P."/>
            <person name="Tomita M."/>
            <person name="Numata K."/>
            <person name="Arakawa K."/>
        </authorList>
    </citation>
    <scope>NUCLEOTIDE SEQUENCE</scope>
</reference>
<evidence type="ECO:0000313" key="1">
    <source>
        <dbReference type="EMBL" id="GFR01123.1"/>
    </source>
</evidence>
<comment type="caution">
    <text evidence="1">The sequence shown here is derived from an EMBL/GenBank/DDBJ whole genome shotgun (WGS) entry which is preliminary data.</text>
</comment>
<sequence>MLYGYIMLFKTVLGFSVGALEDADSPFVKAVRIFGDIFMKRIFKFWLWPDFIFRLSGDYREGVRYVNMYYDLARS</sequence>
<dbReference type="AlphaFoldDB" id="A0A8X6GCG8"/>
<evidence type="ECO:0000313" key="2">
    <source>
        <dbReference type="Proteomes" id="UP000887116"/>
    </source>
</evidence>